<organism evidence="1 2">
    <name type="scientific">Gymnopus androsaceus JB14</name>
    <dbReference type="NCBI Taxonomy" id="1447944"/>
    <lineage>
        <taxon>Eukaryota</taxon>
        <taxon>Fungi</taxon>
        <taxon>Dikarya</taxon>
        <taxon>Basidiomycota</taxon>
        <taxon>Agaricomycotina</taxon>
        <taxon>Agaricomycetes</taxon>
        <taxon>Agaricomycetidae</taxon>
        <taxon>Agaricales</taxon>
        <taxon>Marasmiineae</taxon>
        <taxon>Omphalotaceae</taxon>
        <taxon>Gymnopus</taxon>
    </lineage>
</organism>
<reference evidence="1" key="1">
    <citation type="journal article" date="2019" name="Environ. Microbiol.">
        <title>Fungal ecological strategies reflected in gene transcription - a case study of two litter decomposers.</title>
        <authorList>
            <person name="Barbi F."/>
            <person name="Kohler A."/>
            <person name="Barry K."/>
            <person name="Baskaran P."/>
            <person name="Daum C."/>
            <person name="Fauchery L."/>
            <person name="Ihrmark K."/>
            <person name="Kuo A."/>
            <person name="LaButti K."/>
            <person name="Lipzen A."/>
            <person name="Morin E."/>
            <person name="Grigoriev I.V."/>
            <person name="Henrissat B."/>
            <person name="Lindahl B."/>
            <person name="Martin F."/>
        </authorList>
    </citation>
    <scope>NUCLEOTIDE SEQUENCE</scope>
    <source>
        <strain evidence="1">JB14</strain>
    </source>
</reference>
<gene>
    <name evidence="1" type="ORF">BT96DRAFT_840339</name>
</gene>
<accession>A0A6A4GJZ3</accession>
<keyword evidence="2" id="KW-1185">Reference proteome</keyword>
<protein>
    <submittedName>
        <fullName evidence="1">Uncharacterized protein</fullName>
    </submittedName>
</protein>
<name>A0A6A4GJZ3_9AGAR</name>
<dbReference type="AlphaFoldDB" id="A0A6A4GJZ3"/>
<dbReference type="Proteomes" id="UP000799118">
    <property type="component" value="Unassembled WGS sequence"/>
</dbReference>
<dbReference type="OrthoDB" id="3062066at2759"/>
<sequence>MCIMTLRPYLYIIMVPKHCHAFTHFIASAHALSVEHLCPHIPHDWRLCCFCHSGIEDECHALLMCNGSCTLVYLCCCFLEDLFDKVPSLRTSYLSISSLDFL</sequence>
<dbReference type="EMBL" id="ML769952">
    <property type="protein sequence ID" value="KAE9385710.1"/>
    <property type="molecule type" value="Genomic_DNA"/>
</dbReference>
<evidence type="ECO:0000313" key="1">
    <source>
        <dbReference type="EMBL" id="KAE9385710.1"/>
    </source>
</evidence>
<evidence type="ECO:0000313" key="2">
    <source>
        <dbReference type="Proteomes" id="UP000799118"/>
    </source>
</evidence>
<proteinExistence type="predicted"/>